<dbReference type="EMBL" id="UYRU01109498">
    <property type="protein sequence ID" value="VDN43894.1"/>
    <property type="molecule type" value="Genomic_DNA"/>
</dbReference>
<organism evidence="1 2">
    <name type="scientific">Dibothriocephalus latus</name>
    <name type="common">Fish tapeworm</name>
    <name type="synonym">Diphyllobothrium latum</name>
    <dbReference type="NCBI Taxonomy" id="60516"/>
    <lineage>
        <taxon>Eukaryota</taxon>
        <taxon>Metazoa</taxon>
        <taxon>Spiralia</taxon>
        <taxon>Lophotrochozoa</taxon>
        <taxon>Platyhelminthes</taxon>
        <taxon>Cestoda</taxon>
        <taxon>Eucestoda</taxon>
        <taxon>Diphyllobothriidea</taxon>
        <taxon>Diphyllobothriidae</taxon>
        <taxon>Dibothriocephalus</taxon>
    </lineage>
</organism>
<sequence length="142" mass="15754">MWFSAATSPAEFTVSPVYGSATTLNVSLVTSNIGTLNDDNKLPDNGSHHMQAPSPHSYILDSSYPSSAIEDTFGSQNGKERMPNRGKLRHAGLQDGYFSPKTAVKSIQAFAVQFKRPVDETWEETEREYEKSWMVVRNLIPG</sequence>
<protein>
    <submittedName>
        <fullName evidence="1">Uncharacterized protein</fullName>
    </submittedName>
</protein>
<evidence type="ECO:0000313" key="2">
    <source>
        <dbReference type="Proteomes" id="UP000281553"/>
    </source>
</evidence>
<dbReference type="Proteomes" id="UP000281553">
    <property type="component" value="Unassembled WGS sequence"/>
</dbReference>
<dbReference type="AlphaFoldDB" id="A0A3P7NLN1"/>
<proteinExistence type="predicted"/>
<reference evidence="1 2" key="1">
    <citation type="submission" date="2018-11" db="EMBL/GenBank/DDBJ databases">
        <authorList>
            <consortium name="Pathogen Informatics"/>
        </authorList>
    </citation>
    <scope>NUCLEOTIDE SEQUENCE [LARGE SCALE GENOMIC DNA]</scope>
</reference>
<name>A0A3P7NLN1_DIBLA</name>
<gene>
    <name evidence="1" type="ORF">DILT_LOCUS19212</name>
</gene>
<keyword evidence="2" id="KW-1185">Reference proteome</keyword>
<evidence type="ECO:0000313" key="1">
    <source>
        <dbReference type="EMBL" id="VDN43894.1"/>
    </source>
</evidence>
<accession>A0A3P7NLN1</accession>